<reference evidence="2 3" key="1">
    <citation type="submission" date="2024-07" db="EMBL/GenBank/DDBJ databases">
        <title>Draft sequence of the Neodothiora populina.</title>
        <authorList>
            <person name="Drown D.D."/>
            <person name="Schuette U.S."/>
            <person name="Buechlein A.B."/>
            <person name="Rusch D.R."/>
            <person name="Winton L.W."/>
            <person name="Adams G.A."/>
        </authorList>
    </citation>
    <scope>NUCLEOTIDE SEQUENCE [LARGE SCALE GENOMIC DNA]</scope>
    <source>
        <strain evidence="2 3">CPC 39397</strain>
    </source>
</reference>
<feature type="chain" id="PRO_5045752506" evidence="1">
    <location>
        <begin position="20"/>
        <end position="155"/>
    </location>
</feature>
<dbReference type="EMBL" id="JBFMKM010000004">
    <property type="protein sequence ID" value="KAL1306998.1"/>
    <property type="molecule type" value="Genomic_DNA"/>
</dbReference>
<organism evidence="2 3">
    <name type="scientific">Neodothiora populina</name>
    <dbReference type="NCBI Taxonomy" id="2781224"/>
    <lineage>
        <taxon>Eukaryota</taxon>
        <taxon>Fungi</taxon>
        <taxon>Dikarya</taxon>
        <taxon>Ascomycota</taxon>
        <taxon>Pezizomycotina</taxon>
        <taxon>Dothideomycetes</taxon>
        <taxon>Dothideomycetidae</taxon>
        <taxon>Dothideales</taxon>
        <taxon>Dothioraceae</taxon>
        <taxon>Neodothiora</taxon>
    </lineage>
</organism>
<evidence type="ECO:0000256" key="1">
    <source>
        <dbReference type="SAM" id="SignalP"/>
    </source>
</evidence>
<keyword evidence="3" id="KW-1185">Reference proteome</keyword>
<accession>A0ABR3PLU2</accession>
<dbReference type="RefSeq" id="XP_069203270.1">
    <property type="nucleotide sequence ID" value="XM_069347809.1"/>
</dbReference>
<protein>
    <submittedName>
        <fullName evidence="2">Uncharacterized protein</fullName>
    </submittedName>
</protein>
<dbReference type="Proteomes" id="UP001562354">
    <property type="component" value="Unassembled WGS sequence"/>
</dbReference>
<name>A0ABR3PLU2_9PEZI</name>
<feature type="signal peptide" evidence="1">
    <location>
        <begin position="1"/>
        <end position="19"/>
    </location>
</feature>
<evidence type="ECO:0000313" key="3">
    <source>
        <dbReference type="Proteomes" id="UP001562354"/>
    </source>
</evidence>
<gene>
    <name evidence="2" type="ORF">AAFC00_005628</name>
</gene>
<evidence type="ECO:0000313" key="2">
    <source>
        <dbReference type="EMBL" id="KAL1306998.1"/>
    </source>
</evidence>
<keyword evidence="1" id="KW-0732">Signal</keyword>
<sequence>MHVLPLLCICFSFWALAIAQLPFTFSPAFTASLNLLGTPAPIAIPGGTSVVLPINGTISGPLLSGKILGGFAHPSIYYNQTVEQNDIDAYGMTYSNSSFYFHVAGAGSPVGQVTRVEVTIGGSQYSSLTNGFILGSTSTNANRTVVTLDTYLVTL</sequence>
<dbReference type="Gene3D" id="2.40.160.20">
    <property type="match status" value="1"/>
</dbReference>
<dbReference type="GeneID" id="95979327"/>
<comment type="caution">
    <text evidence="2">The sequence shown here is derived from an EMBL/GenBank/DDBJ whole genome shotgun (WGS) entry which is preliminary data.</text>
</comment>
<proteinExistence type="predicted"/>